<protein>
    <submittedName>
        <fullName evidence="1">Uncharacterized protein</fullName>
    </submittedName>
</protein>
<dbReference type="InterPro" id="IPR027417">
    <property type="entry name" value="P-loop_NTPase"/>
</dbReference>
<proteinExistence type="predicted"/>
<sequence length="160" mass="18939">MTIPAPFPPPHRILYECLNDRETKTLWDAYKTTYADQCEFEEVDAAVANSMDDFARWFAQWISFAPARRSTRVRVLLIWHAHFLSLACQQMLRRSLEQRSFRCRVWFHIEEPLLQAAIVSRCIVTTVPRYVHRAQIEGSLDASVWDDPRAVEMELERRNR</sequence>
<dbReference type="AlphaFoldDB" id="A0A6C0F2S4"/>
<dbReference type="EMBL" id="MN739023">
    <property type="protein sequence ID" value="QHT35584.1"/>
    <property type="molecule type" value="Genomic_DNA"/>
</dbReference>
<dbReference type="SUPFAM" id="SSF52540">
    <property type="entry name" value="P-loop containing nucleoside triphosphate hydrolases"/>
    <property type="match status" value="1"/>
</dbReference>
<dbReference type="Gene3D" id="3.40.50.300">
    <property type="entry name" value="P-loop containing nucleotide triphosphate hydrolases"/>
    <property type="match status" value="1"/>
</dbReference>
<name>A0A6C0F2S4_9ZZZZ</name>
<reference evidence="1" key="1">
    <citation type="journal article" date="2020" name="Nature">
        <title>Giant virus diversity and host interactions through global metagenomics.</title>
        <authorList>
            <person name="Schulz F."/>
            <person name="Roux S."/>
            <person name="Paez-Espino D."/>
            <person name="Jungbluth S."/>
            <person name="Walsh D.A."/>
            <person name="Denef V.J."/>
            <person name="McMahon K.D."/>
            <person name="Konstantinidis K.T."/>
            <person name="Eloe-Fadrosh E.A."/>
            <person name="Kyrpides N.C."/>
            <person name="Woyke T."/>
        </authorList>
    </citation>
    <scope>NUCLEOTIDE SEQUENCE</scope>
    <source>
        <strain evidence="1">GVMAG-M-3300009180-45</strain>
    </source>
</reference>
<evidence type="ECO:0000313" key="1">
    <source>
        <dbReference type="EMBL" id="QHT35584.1"/>
    </source>
</evidence>
<accession>A0A6C0F2S4</accession>
<organism evidence="1">
    <name type="scientific">viral metagenome</name>
    <dbReference type="NCBI Taxonomy" id="1070528"/>
    <lineage>
        <taxon>unclassified sequences</taxon>
        <taxon>metagenomes</taxon>
        <taxon>organismal metagenomes</taxon>
    </lineage>
</organism>